<protein>
    <submittedName>
        <fullName evidence="2">Uncharacterized protein</fullName>
    </submittedName>
</protein>
<name>A0A4C2AH10_EUMVA</name>
<feature type="region of interest" description="Disordered" evidence="1">
    <location>
        <begin position="40"/>
        <end position="60"/>
    </location>
</feature>
<evidence type="ECO:0000313" key="2">
    <source>
        <dbReference type="EMBL" id="GBP98354.1"/>
    </source>
</evidence>
<comment type="caution">
    <text evidence="2">The sequence shown here is derived from an EMBL/GenBank/DDBJ whole genome shotgun (WGS) entry which is preliminary data.</text>
</comment>
<evidence type="ECO:0000256" key="1">
    <source>
        <dbReference type="SAM" id="MobiDB-lite"/>
    </source>
</evidence>
<proteinExistence type="predicted"/>
<evidence type="ECO:0000313" key="3">
    <source>
        <dbReference type="Proteomes" id="UP000299102"/>
    </source>
</evidence>
<dbReference type="Proteomes" id="UP000299102">
    <property type="component" value="Unassembled WGS sequence"/>
</dbReference>
<dbReference type="EMBL" id="BGZK01003123">
    <property type="protein sequence ID" value="GBP98354.1"/>
    <property type="molecule type" value="Genomic_DNA"/>
</dbReference>
<organism evidence="2 3">
    <name type="scientific">Eumeta variegata</name>
    <name type="common">Bagworm moth</name>
    <name type="synonym">Eumeta japonica</name>
    <dbReference type="NCBI Taxonomy" id="151549"/>
    <lineage>
        <taxon>Eukaryota</taxon>
        <taxon>Metazoa</taxon>
        <taxon>Ecdysozoa</taxon>
        <taxon>Arthropoda</taxon>
        <taxon>Hexapoda</taxon>
        <taxon>Insecta</taxon>
        <taxon>Pterygota</taxon>
        <taxon>Neoptera</taxon>
        <taxon>Endopterygota</taxon>
        <taxon>Lepidoptera</taxon>
        <taxon>Glossata</taxon>
        <taxon>Ditrysia</taxon>
        <taxon>Tineoidea</taxon>
        <taxon>Psychidae</taxon>
        <taxon>Oiketicinae</taxon>
        <taxon>Eumeta</taxon>
    </lineage>
</organism>
<accession>A0A4C2AH10</accession>
<dbReference type="AlphaFoldDB" id="A0A4C2AH10"/>
<keyword evidence="3" id="KW-1185">Reference proteome</keyword>
<reference evidence="2 3" key="1">
    <citation type="journal article" date="2019" name="Commun. Biol.">
        <title>The bagworm genome reveals a unique fibroin gene that provides high tensile strength.</title>
        <authorList>
            <person name="Kono N."/>
            <person name="Nakamura H."/>
            <person name="Ohtoshi R."/>
            <person name="Tomita M."/>
            <person name="Numata K."/>
            <person name="Arakawa K."/>
        </authorList>
    </citation>
    <scope>NUCLEOTIDE SEQUENCE [LARGE SCALE GENOMIC DNA]</scope>
</reference>
<sequence length="147" mass="16569">MLVLKVADREWVSWTHNHLVANHKASWGATPYSDWEGCMPGMHPSSAERDTSSQAARESEGGTMRLFGVRLSPTRGTPALLKGQRIYNDLMPKSHGFGRFGGQDMGVRWENYELGDPKLVFFLLESVARRPNLYDVLGWKSDHVCYG</sequence>
<gene>
    <name evidence="2" type="ORF">EVAR_70403_1</name>
</gene>